<dbReference type="InterPro" id="IPR000164">
    <property type="entry name" value="Histone_H3/CENP-A"/>
</dbReference>
<comment type="similarity">
    <text evidence="1">Belongs to the histone H3 family.</text>
</comment>
<name>A0A1U7SF77_ALLSI</name>
<gene>
    <name evidence="5" type="primary">LOC102383987</name>
</gene>
<dbReference type="GO" id="GO:0046982">
    <property type="term" value="F:protein heterodimerization activity"/>
    <property type="evidence" value="ECO:0007669"/>
    <property type="project" value="InterPro"/>
</dbReference>
<dbReference type="SMART" id="SM00428">
    <property type="entry name" value="H3"/>
    <property type="match status" value="1"/>
</dbReference>
<dbReference type="KEGG" id="asn:102383987"/>
<dbReference type="eggNOG" id="KOG1745">
    <property type="taxonomic scope" value="Eukaryota"/>
</dbReference>
<dbReference type="CDD" id="cd22911">
    <property type="entry name" value="HFD_H3"/>
    <property type="match status" value="1"/>
</dbReference>
<dbReference type="Gene3D" id="1.10.20.10">
    <property type="entry name" value="Histone, subunit A"/>
    <property type="match status" value="1"/>
</dbReference>
<dbReference type="PANTHER" id="PTHR45810">
    <property type="entry name" value="HISTONE H3.2"/>
    <property type="match status" value="1"/>
</dbReference>
<dbReference type="Proteomes" id="UP000189705">
    <property type="component" value="Unplaced"/>
</dbReference>
<evidence type="ECO:0000313" key="4">
    <source>
        <dbReference type="Proteomes" id="UP000189705"/>
    </source>
</evidence>
<dbReference type="GO" id="GO:0000786">
    <property type="term" value="C:nucleosome"/>
    <property type="evidence" value="ECO:0007669"/>
    <property type="project" value="InterPro"/>
</dbReference>
<dbReference type="STRING" id="38654.A0A1U7SF77"/>
<feature type="domain" description="Core Histone H2A/H2B/H3" evidence="3">
    <location>
        <begin position="85"/>
        <end position="146"/>
    </location>
</feature>
<evidence type="ECO:0000259" key="3">
    <source>
        <dbReference type="Pfam" id="PF00125"/>
    </source>
</evidence>
<keyword evidence="4" id="KW-1185">Reference proteome</keyword>
<dbReference type="PRINTS" id="PR00622">
    <property type="entry name" value="HISTONEH3"/>
</dbReference>
<reference evidence="5" key="1">
    <citation type="submission" date="2025-08" db="UniProtKB">
        <authorList>
            <consortium name="RefSeq"/>
        </authorList>
    </citation>
    <scope>IDENTIFICATION</scope>
</reference>
<dbReference type="InterPro" id="IPR009072">
    <property type="entry name" value="Histone-fold"/>
</dbReference>
<dbReference type="Pfam" id="PF00125">
    <property type="entry name" value="Histone"/>
    <property type="match status" value="1"/>
</dbReference>
<dbReference type="OrthoDB" id="842664at2759"/>
<evidence type="ECO:0000256" key="2">
    <source>
        <dbReference type="SAM" id="MobiDB-lite"/>
    </source>
</evidence>
<dbReference type="GO" id="GO:0003677">
    <property type="term" value="F:DNA binding"/>
    <property type="evidence" value="ECO:0007669"/>
    <property type="project" value="InterPro"/>
</dbReference>
<dbReference type="InParanoid" id="A0A1U7SF77"/>
<dbReference type="RefSeq" id="XP_006036675.1">
    <property type="nucleotide sequence ID" value="XM_006036613.3"/>
</dbReference>
<dbReference type="AlphaFoldDB" id="A0A1U7SF77"/>
<accession>A0A1U7SF77</accession>
<evidence type="ECO:0000313" key="5">
    <source>
        <dbReference type="RefSeq" id="XP_006036675.1"/>
    </source>
</evidence>
<dbReference type="GO" id="GO:0030527">
    <property type="term" value="F:structural constituent of chromatin"/>
    <property type="evidence" value="ECO:0007669"/>
    <property type="project" value="InterPro"/>
</dbReference>
<dbReference type="SUPFAM" id="SSF47113">
    <property type="entry name" value="Histone-fold"/>
    <property type="match status" value="1"/>
</dbReference>
<protein>
    <submittedName>
        <fullName evidence="5">Histone H3-like centromeric protein A</fullName>
    </submittedName>
</protein>
<organism evidence="4 5">
    <name type="scientific">Alligator sinensis</name>
    <name type="common">Chinese alligator</name>
    <dbReference type="NCBI Taxonomy" id="38654"/>
    <lineage>
        <taxon>Eukaryota</taxon>
        <taxon>Metazoa</taxon>
        <taxon>Chordata</taxon>
        <taxon>Craniata</taxon>
        <taxon>Vertebrata</taxon>
        <taxon>Euteleostomi</taxon>
        <taxon>Archelosauria</taxon>
        <taxon>Archosauria</taxon>
        <taxon>Crocodylia</taxon>
        <taxon>Alligatoridae</taxon>
        <taxon>Alligatorinae</taxon>
        <taxon>Alligator</taxon>
    </lineage>
</organism>
<proteinExistence type="inferred from homology"/>
<sequence length="154" mass="17000">MNVRLRGGLKAGVCAHAQVLRAPTGLRHAPPPARRAAQSGPRSDKKGRTIESGPPQSAERLRGRPPRKHPPPPTRRFSNPAGSDVREICLNYTRGVDFHWQAMALLALQEAAEAFLVHLLEDSYLCAIHAKRVTLFPKDMQLARRIRGLHEGLG</sequence>
<dbReference type="InterPro" id="IPR007125">
    <property type="entry name" value="H2A/H2B/H3"/>
</dbReference>
<feature type="region of interest" description="Disordered" evidence="2">
    <location>
        <begin position="23"/>
        <end position="81"/>
    </location>
</feature>
<dbReference type="PANTHER" id="PTHR45810:SF1">
    <property type="entry name" value="HISTONE H3-LIKE CENTROMERIC PROTEIN A"/>
    <property type="match status" value="1"/>
</dbReference>
<evidence type="ECO:0000256" key="1">
    <source>
        <dbReference type="ARBA" id="ARBA00010343"/>
    </source>
</evidence>
<dbReference type="GeneID" id="102383987"/>